<keyword evidence="1" id="KW-0732">Signal</keyword>
<dbReference type="EMBL" id="AP014704">
    <property type="protein sequence ID" value="BAR47077.1"/>
    <property type="molecule type" value="Genomic_DNA"/>
</dbReference>
<reference evidence="2 3" key="1">
    <citation type="journal article" date="2015" name="Genome Announc.">
        <title>Complete Genome Sequence of Methylobacterium aquaticum Strain 22A, Isolated from Racomitrium japonicum Moss.</title>
        <authorList>
            <person name="Tani A."/>
            <person name="Ogura Y."/>
            <person name="Hayashi T."/>
            <person name="Kimbara K."/>
        </authorList>
    </citation>
    <scope>NUCLEOTIDE SEQUENCE [LARGE SCALE GENOMIC DNA]</scope>
    <source>
        <strain evidence="2 3">MA-22A</strain>
    </source>
</reference>
<dbReference type="STRING" id="270351.Maq22A_c27855"/>
<feature type="signal peptide" evidence="1">
    <location>
        <begin position="1"/>
        <end position="21"/>
    </location>
</feature>
<name>A0A1Y0ZC75_9HYPH</name>
<evidence type="ECO:0000256" key="1">
    <source>
        <dbReference type="SAM" id="SignalP"/>
    </source>
</evidence>
<gene>
    <name evidence="2" type="ORF">Maq22A_c27855</name>
</gene>
<dbReference type="Proteomes" id="UP000061432">
    <property type="component" value="Chromosome"/>
</dbReference>
<reference evidence="3" key="2">
    <citation type="submission" date="2015-01" db="EMBL/GenBank/DDBJ databases">
        <title>Complete genome sequence of Methylobacterium aquaticum strain 22A.</title>
        <authorList>
            <person name="Tani A."/>
            <person name="Ogura Y."/>
            <person name="Hayashi T."/>
        </authorList>
    </citation>
    <scope>NUCLEOTIDE SEQUENCE [LARGE SCALE GENOMIC DNA]</scope>
    <source>
        <strain evidence="3">MA-22A</strain>
    </source>
</reference>
<organism evidence="2 3">
    <name type="scientific">Methylobacterium aquaticum</name>
    <dbReference type="NCBI Taxonomy" id="270351"/>
    <lineage>
        <taxon>Bacteria</taxon>
        <taxon>Pseudomonadati</taxon>
        <taxon>Pseudomonadota</taxon>
        <taxon>Alphaproteobacteria</taxon>
        <taxon>Hyphomicrobiales</taxon>
        <taxon>Methylobacteriaceae</taxon>
        <taxon>Methylobacterium</taxon>
    </lineage>
</organism>
<feature type="chain" id="PRO_5012146511" evidence="1">
    <location>
        <begin position="22"/>
        <end position="87"/>
    </location>
</feature>
<evidence type="ECO:0000313" key="2">
    <source>
        <dbReference type="EMBL" id="BAR47077.1"/>
    </source>
</evidence>
<dbReference type="AlphaFoldDB" id="A0A1Y0ZC75"/>
<accession>A0A1Y0ZC75</accession>
<evidence type="ECO:0000313" key="3">
    <source>
        <dbReference type="Proteomes" id="UP000061432"/>
    </source>
</evidence>
<sequence>MSALKYCALSLFVLSAGSAHAQDRASSVTVFPPIMREMARETAVVRSMADLTTTPQPVPAARRPAQPDLVAQRYVEPVAAARTGSLD</sequence>
<proteinExistence type="predicted"/>
<protein>
    <submittedName>
        <fullName evidence="2">Uncharacterized protein</fullName>
    </submittedName>
</protein>
<dbReference type="KEGG" id="maqu:Maq22A_c27855"/>